<reference evidence="2 3" key="1">
    <citation type="journal article" date="2010" name="Nature">
        <title>Genome sequence of the palaeopolyploid soybean.</title>
        <authorList>
            <person name="Schmutz J."/>
            <person name="Cannon S.B."/>
            <person name="Schlueter J."/>
            <person name="Ma J."/>
            <person name="Mitros T."/>
            <person name="Nelson W."/>
            <person name="Hyten D.L."/>
            <person name="Song Q."/>
            <person name="Thelen J.J."/>
            <person name="Cheng J."/>
            <person name="Xu D."/>
            <person name="Hellsten U."/>
            <person name="May G.D."/>
            <person name="Yu Y."/>
            <person name="Sakurai T."/>
            <person name="Umezawa T."/>
            <person name="Bhattacharyya M.K."/>
            <person name="Sandhu D."/>
            <person name="Valliyodan B."/>
            <person name="Lindquist E."/>
            <person name="Peto M."/>
            <person name="Grant D."/>
            <person name="Shu S."/>
            <person name="Goodstein D."/>
            <person name="Barry K."/>
            <person name="Futrell-Griggs M."/>
            <person name="Abernathy B."/>
            <person name="Du J."/>
            <person name="Tian Z."/>
            <person name="Zhu L."/>
            <person name="Gill N."/>
            <person name="Joshi T."/>
            <person name="Libault M."/>
            <person name="Sethuraman A."/>
            <person name="Zhang X.-C."/>
            <person name="Shinozaki K."/>
            <person name="Nguyen H.T."/>
            <person name="Wing R.A."/>
            <person name="Cregan P."/>
            <person name="Specht J."/>
            <person name="Grimwood J."/>
            <person name="Rokhsar D."/>
            <person name="Stacey G."/>
            <person name="Shoemaker R.C."/>
            <person name="Jackson S.A."/>
        </authorList>
    </citation>
    <scope>NUCLEOTIDE SEQUENCE [LARGE SCALE GENOMIC DNA]</scope>
    <source>
        <strain evidence="3">cv. Williams 82</strain>
        <tissue evidence="2">Callus</tissue>
    </source>
</reference>
<dbReference type="PaxDb" id="3847-GLYMA01G32825.1"/>
<dbReference type="AlphaFoldDB" id="K7K3M2"/>
<protein>
    <recommendedName>
        <fullName evidence="1">RPW8 domain-containing protein</fullName>
    </recommendedName>
</protein>
<evidence type="ECO:0000259" key="1">
    <source>
        <dbReference type="PROSITE" id="PS51153"/>
    </source>
</evidence>
<dbReference type="RefSeq" id="XP_006573406.1">
    <property type="nucleotide sequence ID" value="XM_006573343.4"/>
</dbReference>
<dbReference type="OrthoDB" id="1428951at2759"/>
<accession>K7K3M2</accession>
<gene>
    <name evidence="3" type="primary">LOC102669362</name>
    <name evidence="2" type="ORF">GLYMA_01G133100</name>
</gene>
<evidence type="ECO:0000313" key="2">
    <source>
        <dbReference type="EMBL" id="KRH76127.1"/>
    </source>
</evidence>
<feature type="domain" description="RPW8" evidence="1">
    <location>
        <begin position="1"/>
        <end position="145"/>
    </location>
</feature>
<dbReference type="EMBL" id="CM000834">
    <property type="protein sequence ID" value="KRH76127.1"/>
    <property type="molecule type" value="Genomic_DNA"/>
</dbReference>
<dbReference type="Gramene" id="KRH76127">
    <property type="protein sequence ID" value="KRH76127"/>
    <property type="gene ID" value="GLYMA_01G133100"/>
</dbReference>
<evidence type="ECO:0000313" key="4">
    <source>
        <dbReference type="Proteomes" id="UP000008827"/>
    </source>
</evidence>
<dbReference type="ExpressionAtlas" id="K7K3M2">
    <property type="expression patterns" value="baseline"/>
</dbReference>
<dbReference type="KEGG" id="gmx:102669362"/>
<dbReference type="Proteomes" id="UP000008827">
    <property type="component" value="Chromosome 1"/>
</dbReference>
<dbReference type="EnsemblPlants" id="KRH76127">
    <property type="protein sequence ID" value="KRH76127"/>
    <property type="gene ID" value="GLYMA_01G133100"/>
</dbReference>
<organism evidence="3">
    <name type="scientific">Glycine max</name>
    <name type="common">Soybean</name>
    <name type="synonym">Glycine hispida</name>
    <dbReference type="NCBI Taxonomy" id="3847"/>
    <lineage>
        <taxon>Eukaryota</taxon>
        <taxon>Viridiplantae</taxon>
        <taxon>Streptophyta</taxon>
        <taxon>Embryophyta</taxon>
        <taxon>Tracheophyta</taxon>
        <taxon>Spermatophyta</taxon>
        <taxon>Magnoliopsida</taxon>
        <taxon>eudicotyledons</taxon>
        <taxon>Gunneridae</taxon>
        <taxon>Pentapetalae</taxon>
        <taxon>rosids</taxon>
        <taxon>fabids</taxon>
        <taxon>Fabales</taxon>
        <taxon>Fabaceae</taxon>
        <taxon>Papilionoideae</taxon>
        <taxon>50 kb inversion clade</taxon>
        <taxon>NPAAA clade</taxon>
        <taxon>indigoferoid/millettioid clade</taxon>
        <taxon>Phaseoleae</taxon>
        <taxon>Glycine</taxon>
        <taxon>Glycine subgen. Soja</taxon>
    </lineage>
</organism>
<evidence type="ECO:0000313" key="3">
    <source>
        <dbReference type="EnsemblPlants" id="KRH76127"/>
    </source>
</evidence>
<proteinExistence type="predicted"/>
<dbReference type="InterPro" id="IPR008808">
    <property type="entry name" value="Powdery_mildew-R_dom"/>
</dbReference>
<reference evidence="3" key="2">
    <citation type="submission" date="2018-02" db="UniProtKB">
        <authorList>
            <consortium name="EnsemblPlants"/>
        </authorList>
    </citation>
    <scope>IDENTIFICATION</scope>
    <source>
        <strain evidence="3">Williams 82</strain>
    </source>
</reference>
<dbReference type="GeneID" id="102669362"/>
<dbReference type="PROSITE" id="PS51153">
    <property type="entry name" value="RPW8"/>
    <property type="match status" value="1"/>
</dbReference>
<dbReference type="eggNOG" id="ENOG502SYZQ">
    <property type="taxonomic scope" value="Eukaryota"/>
</dbReference>
<name>K7K3M2_SOYBN</name>
<dbReference type="Pfam" id="PF05659">
    <property type="entry name" value="RPW8"/>
    <property type="match status" value="1"/>
</dbReference>
<dbReference type="HOGENOM" id="CLU_1104346_0_0_1"/>
<reference evidence="2" key="3">
    <citation type="submission" date="2018-07" db="EMBL/GenBank/DDBJ databases">
        <title>WGS assembly of Glycine max.</title>
        <authorList>
            <person name="Schmutz J."/>
            <person name="Cannon S."/>
            <person name="Schlueter J."/>
            <person name="Ma J."/>
            <person name="Mitros T."/>
            <person name="Nelson W."/>
            <person name="Hyten D."/>
            <person name="Song Q."/>
            <person name="Thelen J."/>
            <person name="Cheng J."/>
            <person name="Xu D."/>
            <person name="Hellsten U."/>
            <person name="May G."/>
            <person name="Yu Y."/>
            <person name="Sakurai T."/>
            <person name="Umezawa T."/>
            <person name="Bhattacharyya M."/>
            <person name="Sandhu D."/>
            <person name="Valliyodan B."/>
            <person name="Lindquist E."/>
            <person name="Peto M."/>
            <person name="Grant D."/>
            <person name="Shu S."/>
            <person name="Goodstein D."/>
            <person name="Barry K."/>
            <person name="Futrell-Griggs M."/>
            <person name="Abernathy B."/>
            <person name="Du J."/>
            <person name="Tian Z."/>
            <person name="Zhu L."/>
            <person name="Gill N."/>
            <person name="Joshi T."/>
            <person name="Libault M."/>
            <person name="Sethuraman A."/>
            <person name="Zhang X."/>
            <person name="Shinozaki K."/>
            <person name="Nguyen H."/>
            <person name="Wing R."/>
            <person name="Cregan P."/>
            <person name="Specht J."/>
            <person name="Grimwood J."/>
            <person name="Rokhsar D."/>
            <person name="Stacey G."/>
            <person name="Shoemaker R."/>
            <person name="Jackson S."/>
        </authorList>
    </citation>
    <scope>NUCLEOTIDE SEQUENCE</scope>
    <source>
        <tissue evidence="2">Callus</tissue>
    </source>
</reference>
<sequence length="252" mass="28078">MDAALGALFGELLKAILLAKDKAIMFKETMDHLESTLKSIEPVIRKIEKHNKKLGRPKEELESLKTKMENGAKLVSKCSEIHKLDFVTKIRYQSKLEALEDSLTKFFVIDLAAQTARDQKETLRKVRRMVNAAKKLPFNSVDESNPKPAGEVIESEIEAESDYDDAVSVDSAPICENESDTISHSDEQQVKINEGVDSSVIQAEEPPSMTTVIGPQYCAEFTTLLEIVRTVKTFGPDTFSVANVNDDIVFNL</sequence>
<dbReference type="STRING" id="3847.K7K3M2"/>
<keyword evidence="4" id="KW-1185">Reference proteome</keyword>
<dbReference type="SMR" id="K7K3M2"/>